<dbReference type="FunCoup" id="T1EFN2">
    <property type="interactions" value="1257"/>
</dbReference>
<dbReference type="Pfam" id="PF00378">
    <property type="entry name" value="ECH_1"/>
    <property type="match status" value="1"/>
</dbReference>
<dbReference type="EMBL" id="AMQM01005159">
    <property type="status" value="NOT_ANNOTATED_CDS"/>
    <property type="molecule type" value="Genomic_DNA"/>
</dbReference>
<dbReference type="InterPro" id="IPR018376">
    <property type="entry name" value="Enoyl-CoA_hyd/isom_CS"/>
</dbReference>
<dbReference type="SUPFAM" id="SSF52096">
    <property type="entry name" value="ClpP/crotonase"/>
    <property type="match status" value="1"/>
</dbReference>
<evidence type="ECO:0000256" key="3">
    <source>
        <dbReference type="RuleBase" id="RU003707"/>
    </source>
</evidence>
<dbReference type="PANTHER" id="PTHR11941:SF171">
    <property type="entry name" value="SD19268P"/>
    <property type="match status" value="1"/>
</dbReference>
<keyword evidence="6" id="KW-1185">Reference proteome</keyword>
<dbReference type="Proteomes" id="UP000015101">
    <property type="component" value="Unassembled WGS sequence"/>
</dbReference>
<keyword evidence="2" id="KW-0456">Lyase</keyword>
<dbReference type="KEGG" id="hro:HELRODRAFT_112906"/>
<evidence type="ECO:0000256" key="2">
    <source>
        <dbReference type="ARBA" id="ARBA00023239"/>
    </source>
</evidence>
<reference evidence="6" key="1">
    <citation type="submission" date="2012-12" db="EMBL/GenBank/DDBJ databases">
        <authorList>
            <person name="Hellsten U."/>
            <person name="Grimwood J."/>
            <person name="Chapman J.A."/>
            <person name="Shapiro H."/>
            <person name="Aerts A."/>
            <person name="Otillar R.P."/>
            <person name="Terry A.Y."/>
            <person name="Boore J.L."/>
            <person name="Simakov O."/>
            <person name="Marletaz F."/>
            <person name="Cho S.-J."/>
            <person name="Edsinger-Gonzales E."/>
            <person name="Havlak P."/>
            <person name="Kuo D.-H."/>
            <person name="Larsson T."/>
            <person name="Lv J."/>
            <person name="Arendt D."/>
            <person name="Savage R."/>
            <person name="Osoegawa K."/>
            <person name="de Jong P."/>
            <person name="Lindberg D.R."/>
            <person name="Seaver E.C."/>
            <person name="Weisblat D.A."/>
            <person name="Putnam N.H."/>
            <person name="Grigoriev I.V."/>
            <person name="Rokhsar D.S."/>
        </authorList>
    </citation>
    <scope>NUCLEOTIDE SEQUENCE</scope>
</reference>
<dbReference type="RefSeq" id="XP_009020859.1">
    <property type="nucleotide sequence ID" value="XM_009022611.1"/>
</dbReference>
<dbReference type="eggNOG" id="KOG1679">
    <property type="taxonomic scope" value="Eukaryota"/>
</dbReference>
<protein>
    <recommendedName>
        <fullName evidence="7">Enoyl-CoA hydratase</fullName>
    </recommendedName>
</protein>
<dbReference type="GO" id="GO:0006635">
    <property type="term" value="P:fatty acid beta-oxidation"/>
    <property type="evidence" value="ECO:0000318"/>
    <property type="project" value="GO_Central"/>
</dbReference>
<reference evidence="5" key="3">
    <citation type="submission" date="2015-06" db="UniProtKB">
        <authorList>
            <consortium name="EnsemblMetazoa"/>
        </authorList>
    </citation>
    <scope>IDENTIFICATION</scope>
</reference>
<accession>T1EFN2</accession>
<dbReference type="EMBL" id="KB096830">
    <property type="protein sequence ID" value="ESO01147.1"/>
    <property type="molecule type" value="Genomic_DNA"/>
</dbReference>
<dbReference type="InterPro" id="IPR014748">
    <property type="entry name" value="Enoyl-CoA_hydra_C"/>
</dbReference>
<evidence type="ECO:0000313" key="6">
    <source>
        <dbReference type="Proteomes" id="UP000015101"/>
    </source>
</evidence>
<dbReference type="FunFam" id="3.90.226.10:FF:000061">
    <property type="entry name" value="Methylglutaconyl-CoA hydratase, mitochondrial"/>
    <property type="match status" value="1"/>
</dbReference>
<dbReference type="OrthoDB" id="410701at2759"/>
<dbReference type="STRING" id="6412.T1EFN2"/>
<evidence type="ECO:0000313" key="5">
    <source>
        <dbReference type="EnsemblMetazoa" id="HelroP112906"/>
    </source>
</evidence>
<evidence type="ECO:0008006" key="7">
    <source>
        <dbReference type="Google" id="ProtNLM"/>
    </source>
</evidence>
<reference evidence="4 6" key="2">
    <citation type="journal article" date="2013" name="Nature">
        <title>Insights into bilaterian evolution from three spiralian genomes.</title>
        <authorList>
            <person name="Simakov O."/>
            <person name="Marletaz F."/>
            <person name="Cho S.J."/>
            <person name="Edsinger-Gonzales E."/>
            <person name="Havlak P."/>
            <person name="Hellsten U."/>
            <person name="Kuo D.H."/>
            <person name="Larsson T."/>
            <person name="Lv J."/>
            <person name="Arendt D."/>
            <person name="Savage R."/>
            <person name="Osoegawa K."/>
            <person name="de Jong P."/>
            <person name="Grimwood J."/>
            <person name="Chapman J.A."/>
            <person name="Shapiro H."/>
            <person name="Aerts A."/>
            <person name="Otillar R.P."/>
            <person name="Terry A.Y."/>
            <person name="Boore J.L."/>
            <person name="Grigoriev I.V."/>
            <person name="Lindberg D.R."/>
            <person name="Seaver E.C."/>
            <person name="Weisblat D.A."/>
            <person name="Putnam N.H."/>
            <person name="Rokhsar D.S."/>
        </authorList>
    </citation>
    <scope>NUCLEOTIDE SEQUENCE</scope>
</reference>
<dbReference type="AlphaFoldDB" id="T1EFN2"/>
<dbReference type="PANTHER" id="PTHR11941">
    <property type="entry name" value="ENOYL-COA HYDRATASE-RELATED"/>
    <property type="match status" value="1"/>
</dbReference>
<dbReference type="GO" id="GO:0005739">
    <property type="term" value="C:mitochondrion"/>
    <property type="evidence" value="ECO:0000318"/>
    <property type="project" value="GO_Central"/>
</dbReference>
<gene>
    <name evidence="5" type="primary">20195384</name>
    <name evidence="4" type="ORF">HELRODRAFT_112906</name>
</gene>
<dbReference type="OMA" id="YEQAHAW"/>
<dbReference type="InParanoid" id="T1EFN2"/>
<proteinExistence type="inferred from homology"/>
<organism evidence="5 6">
    <name type="scientific">Helobdella robusta</name>
    <name type="common">Californian leech</name>
    <dbReference type="NCBI Taxonomy" id="6412"/>
    <lineage>
        <taxon>Eukaryota</taxon>
        <taxon>Metazoa</taxon>
        <taxon>Spiralia</taxon>
        <taxon>Lophotrochozoa</taxon>
        <taxon>Annelida</taxon>
        <taxon>Clitellata</taxon>
        <taxon>Hirudinea</taxon>
        <taxon>Rhynchobdellida</taxon>
        <taxon>Glossiphoniidae</taxon>
        <taxon>Helobdella</taxon>
    </lineage>
</organism>
<dbReference type="FunFam" id="1.10.12.10:FF:000001">
    <property type="entry name" value="Probable enoyl-CoA hydratase, mitochondrial"/>
    <property type="match status" value="1"/>
</dbReference>
<dbReference type="Gene3D" id="3.90.226.10">
    <property type="entry name" value="2-enoyl-CoA Hydratase, Chain A, domain 1"/>
    <property type="match status" value="1"/>
</dbReference>
<comment type="similarity">
    <text evidence="1 3">Belongs to the enoyl-CoA hydratase/isomerase family.</text>
</comment>
<dbReference type="InterPro" id="IPR029045">
    <property type="entry name" value="ClpP/crotonase-like_dom_sf"/>
</dbReference>
<dbReference type="GeneID" id="20195384"/>
<name>T1EFN2_HELRO</name>
<dbReference type="PROSITE" id="PS00166">
    <property type="entry name" value="ENOYL_COA_HYDRATASE"/>
    <property type="match status" value="1"/>
</dbReference>
<evidence type="ECO:0000256" key="1">
    <source>
        <dbReference type="ARBA" id="ARBA00005254"/>
    </source>
</evidence>
<dbReference type="EnsemblMetazoa" id="HelroT112906">
    <property type="protein sequence ID" value="HelroP112906"/>
    <property type="gene ID" value="HelroG112906"/>
</dbReference>
<sequence>MLRSNSIILRTLDRLFLHKNVLGVQQKRTATNFQDEDFTLEFLENDRKGIAVGTLTRFKTKNAISKSLVKQFKDALEICKNEKKLSVLVLRSSVPGVFCAGADLKERLAMDESDIGPFVASLRQLTVDISDLPIPSIAAVDGVALGGGLEFALSCDLIIASDSAKLGLIETKLAIIPGAGGTQRLPRLIGLSAAKELIFTGRVIDGLEAHKIGVANYVVPQNTEKNAAYLKSLEVADMINSNGPIAIRMAKMAVDKGYGVDLKSGLAYEQAFYAQVIPTKDRVEALKAFKEKRPPKFIGE</sequence>
<dbReference type="Gene3D" id="1.10.12.10">
    <property type="entry name" value="Lyase 2-enoyl-coa Hydratase, Chain A, domain 2"/>
    <property type="match status" value="1"/>
</dbReference>
<dbReference type="HOGENOM" id="CLU_009834_7_6_1"/>
<dbReference type="CTD" id="20195384"/>
<evidence type="ECO:0000313" key="4">
    <source>
        <dbReference type="EMBL" id="ESO01147.1"/>
    </source>
</evidence>
<dbReference type="GO" id="GO:0004300">
    <property type="term" value="F:enoyl-CoA hydratase activity"/>
    <property type="evidence" value="ECO:0007669"/>
    <property type="project" value="UniProtKB-ARBA"/>
</dbReference>
<dbReference type="InterPro" id="IPR001753">
    <property type="entry name" value="Enoyl-CoA_hydra/iso"/>
</dbReference>
<dbReference type="CDD" id="cd06558">
    <property type="entry name" value="crotonase-like"/>
    <property type="match status" value="1"/>
</dbReference>